<dbReference type="SUPFAM" id="SSF51735">
    <property type="entry name" value="NAD(P)-binding Rossmann-fold domains"/>
    <property type="match status" value="1"/>
</dbReference>
<gene>
    <name evidence="9" type="ORF">SAMN05660649_03548</name>
</gene>
<evidence type="ECO:0000313" key="10">
    <source>
        <dbReference type="Proteomes" id="UP000199337"/>
    </source>
</evidence>
<dbReference type="OrthoDB" id="9792005at2"/>
<dbReference type="Pfam" id="PF02423">
    <property type="entry name" value="OCD_Mu_crystall"/>
    <property type="match status" value="1"/>
</dbReference>
<evidence type="ECO:0000256" key="1">
    <source>
        <dbReference type="ARBA" id="ARBA00008903"/>
    </source>
</evidence>
<dbReference type="InterPro" id="IPR003462">
    <property type="entry name" value="ODC_Mu_crystall"/>
</dbReference>
<dbReference type="EC" id="1.5.1.49" evidence="6"/>
<comment type="similarity">
    <text evidence="1">Belongs to the ornithine cyclodeaminase/mu-crystallin family.</text>
</comment>
<dbReference type="Gene3D" id="3.30.1780.10">
    <property type="entry name" value="ornithine cyclodeaminase, domain 1"/>
    <property type="match status" value="1"/>
</dbReference>
<dbReference type="GO" id="GO:0019752">
    <property type="term" value="P:carboxylic acid metabolic process"/>
    <property type="evidence" value="ECO:0007669"/>
    <property type="project" value="UniProtKB-ARBA"/>
</dbReference>
<dbReference type="PANTHER" id="PTHR13812:SF19">
    <property type="entry name" value="KETIMINE REDUCTASE MU-CRYSTALLIN"/>
    <property type="match status" value="1"/>
</dbReference>
<organism evidence="9 10">
    <name type="scientific">Desulfotruncus arcticus DSM 17038</name>
    <dbReference type="NCBI Taxonomy" id="1121424"/>
    <lineage>
        <taxon>Bacteria</taxon>
        <taxon>Bacillati</taxon>
        <taxon>Bacillota</taxon>
        <taxon>Clostridia</taxon>
        <taxon>Eubacteriales</taxon>
        <taxon>Desulfallaceae</taxon>
        <taxon>Desulfotruncus</taxon>
    </lineage>
</organism>
<sequence>MLVLTQEDIKKAITMREAIDAVETAFAQHYLQRAAIPLRTRIHCTKSDGDVLFMPAYMQDLDGVGIKIVSVFPRNAASNKPTISAIMLLNDVTTGEPLALMDATYLTALRTGAASGAATRHLANQDAARAAIFGTGAQALRQLEAILEVRNLVEVMVFDIDPGRVGSFIDTCAKELSRFTFSLKQAADPDEAVRAADIIVTATTSRKPVFHGHDIKNGVHINGIGSYTPEMQELDALTVSRADKLVVDAYDASLKEAGDLIIPLEKGLITTSDIYCEIGKITSGQAPGRENKEEITLFKSVGIAAQDIAVAKIIYDHALAKGLGQQINLS</sequence>
<comment type="catalytic activity">
    <reaction evidence="4">
        <text>L-proline + NAD(+) = 1-pyrroline-2-carboxylate + NADH + H(+)</text>
        <dbReference type="Rhea" id="RHEA:20321"/>
        <dbReference type="ChEBI" id="CHEBI:15378"/>
        <dbReference type="ChEBI" id="CHEBI:39785"/>
        <dbReference type="ChEBI" id="CHEBI:57540"/>
        <dbReference type="ChEBI" id="CHEBI:57945"/>
        <dbReference type="ChEBI" id="CHEBI:60039"/>
        <dbReference type="EC" id="1.5.1.49"/>
    </reaction>
</comment>
<dbReference type="InterPro" id="IPR023401">
    <property type="entry name" value="ODC_N"/>
</dbReference>
<protein>
    <recommendedName>
        <fullName evidence="7">Delta(1)-pyrroline-2-carboxylate reductase</fullName>
        <ecNumber evidence="6">1.5.1.49</ecNumber>
    </recommendedName>
    <alternativeName>
        <fullName evidence="8">Proline ketimine reductase</fullName>
    </alternativeName>
</protein>
<evidence type="ECO:0000313" key="9">
    <source>
        <dbReference type="EMBL" id="SFH02617.1"/>
    </source>
</evidence>
<dbReference type="RefSeq" id="WP_092472790.1">
    <property type="nucleotide sequence ID" value="NZ_FOOX01000014.1"/>
</dbReference>
<dbReference type="GO" id="GO:0005737">
    <property type="term" value="C:cytoplasm"/>
    <property type="evidence" value="ECO:0007669"/>
    <property type="project" value="TreeGrafter"/>
</dbReference>
<keyword evidence="2" id="KW-0560">Oxidoreductase</keyword>
<dbReference type="FunFam" id="3.30.1780.10:FF:000002">
    <property type="entry name" value="Ornithine cyclodeaminase"/>
    <property type="match status" value="1"/>
</dbReference>
<dbReference type="FunFam" id="3.40.50.720:FF:000311">
    <property type="entry name" value="Ornithine cyclodeaminase"/>
    <property type="match status" value="1"/>
</dbReference>
<accession>A0A1I2WPK1</accession>
<evidence type="ECO:0000256" key="2">
    <source>
        <dbReference type="ARBA" id="ARBA00023002"/>
    </source>
</evidence>
<dbReference type="InterPro" id="IPR036291">
    <property type="entry name" value="NAD(P)-bd_dom_sf"/>
</dbReference>
<name>A0A1I2WPK1_9FIRM</name>
<evidence type="ECO:0000256" key="6">
    <source>
        <dbReference type="ARBA" id="ARBA00067080"/>
    </source>
</evidence>
<dbReference type="STRING" id="341036.SAMN05660649_03548"/>
<dbReference type="GO" id="GO:0016491">
    <property type="term" value="F:oxidoreductase activity"/>
    <property type="evidence" value="ECO:0007669"/>
    <property type="project" value="UniProtKB-KW"/>
</dbReference>
<dbReference type="AlphaFoldDB" id="A0A1I2WPK1"/>
<evidence type="ECO:0000256" key="5">
    <source>
        <dbReference type="ARBA" id="ARBA00052703"/>
    </source>
</evidence>
<evidence type="ECO:0000256" key="7">
    <source>
        <dbReference type="ARBA" id="ARBA00070669"/>
    </source>
</evidence>
<evidence type="ECO:0000256" key="8">
    <source>
        <dbReference type="ARBA" id="ARBA00078572"/>
    </source>
</evidence>
<dbReference type="Proteomes" id="UP000199337">
    <property type="component" value="Unassembled WGS sequence"/>
</dbReference>
<comment type="catalytic activity">
    <reaction evidence="5">
        <text>L-proline + NADP(+) = 1-pyrroline-2-carboxylate + NADPH + H(+)</text>
        <dbReference type="Rhea" id="RHEA:20317"/>
        <dbReference type="ChEBI" id="CHEBI:15378"/>
        <dbReference type="ChEBI" id="CHEBI:39785"/>
        <dbReference type="ChEBI" id="CHEBI:57783"/>
        <dbReference type="ChEBI" id="CHEBI:58349"/>
        <dbReference type="ChEBI" id="CHEBI:60039"/>
        <dbReference type="EC" id="1.5.1.49"/>
    </reaction>
</comment>
<dbReference type="PANTHER" id="PTHR13812">
    <property type="entry name" value="KETIMINE REDUCTASE MU-CRYSTALLIN"/>
    <property type="match status" value="1"/>
</dbReference>
<dbReference type="EMBL" id="FOOX01000014">
    <property type="protein sequence ID" value="SFH02617.1"/>
    <property type="molecule type" value="Genomic_DNA"/>
</dbReference>
<dbReference type="PIRSF" id="PIRSF001439">
    <property type="entry name" value="CryM"/>
    <property type="match status" value="1"/>
</dbReference>
<evidence type="ECO:0000256" key="3">
    <source>
        <dbReference type="ARBA" id="ARBA00023027"/>
    </source>
</evidence>
<keyword evidence="3" id="KW-0520">NAD</keyword>
<dbReference type="Gene3D" id="3.40.50.720">
    <property type="entry name" value="NAD(P)-binding Rossmann-like Domain"/>
    <property type="match status" value="1"/>
</dbReference>
<reference evidence="10" key="1">
    <citation type="submission" date="2016-10" db="EMBL/GenBank/DDBJ databases">
        <authorList>
            <person name="Varghese N."/>
            <person name="Submissions S."/>
        </authorList>
    </citation>
    <scope>NUCLEOTIDE SEQUENCE [LARGE SCALE GENOMIC DNA]</scope>
    <source>
        <strain evidence="10">DSM 17038</strain>
    </source>
</reference>
<evidence type="ECO:0000256" key="4">
    <source>
        <dbReference type="ARBA" id="ARBA00050354"/>
    </source>
</evidence>
<keyword evidence="10" id="KW-1185">Reference proteome</keyword>
<proteinExistence type="inferred from homology"/>